<keyword evidence="3" id="KW-1185">Reference proteome</keyword>
<feature type="transmembrane region" description="Helical" evidence="1">
    <location>
        <begin position="215"/>
        <end position="232"/>
    </location>
</feature>
<dbReference type="Proteomes" id="UP000291130">
    <property type="component" value="Chromosome"/>
</dbReference>
<evidence type="ECO:0000313" key="3">
    <source>
        <dbReference type="Proteomes" id="UP000291130"/>
    </source>
</evidence>
<accession>A0A411MJ24</accession>
<keyword evidence="1" id="KW-0472">Membrane</keyword>
<sequence length="234" mass="26387">MRRTKPKCLIHYSSQPLQVFNNRRFQVNTQHRLYSVGVNRGITTWGGTPLSAIVFTGAAVDEFVLHPFNFPFFFKNLIGQYWTREKGDVQFTVAQQVGNDVLHVTGLSYLPSSAGRVRSMNARRLALNAALVLVLLTLMTMALTDFWVDIGKLVVDWLKVSFFGVSFGTMLVTLLIWAVLLTPQLSNDHKKAEKFKAELQTLGVWQAPWARWKRFGLLAATVLGVPALVCYWPG</sequence>
<feature type="transmembrane region" description="Helical" evidence="1">
    <location>
        <begin position="125"/>
        <end position="148"/>
    </location>
</feature>
<gene>
    <name evidence="2" type="ORF">EXN22_14225</name>
</gene>
<name>A0A411MJ24_9PSED</name>
<organism evidence="2 3">
    <name type="scientific">Pseudomonas tructae</name>
    <dbReference type="NCBI Taxonomy" id="2518644"/>
    <lineage>
        <taxon>Bacteria</taxon>
        <taxon>Pseudomonadati</taxon>
        <taxon>Pseudomonadota</taxon>
        <taxon>Gammaproteobacteria</taxon>
        <taxon>Pseudomonadales</taxon>
        <taxon>Pseudomonadaceae</taxon>
        <taxon>Pseudomonas</taxon>
    </lineage>
</organism>
<keyword evidence="1" id="KW-0812">Transmembrane</keyword>
<dbReference type="KEGG" id="ptk:EXN22_14225"/>
<reference evidence="2 3" key="1">
    <citation type="submission" date="2019-02" db="EMBL/GenBank/DDBJ databases">
        <title>Complete genome sequence of Pseudomonas sp. SNU WT1 isolated from rainbow trout.</title>
        <authorList>
            <person name="Oh W.T."/>
            <person name="Park S.C."/>
        </authorList>
    </citation>
    <scope>NUCLEOTIDE SEQUENCE [LARGE SCALE GENOMIC DNA]</scope>
    <source>
        <strain evidence="2 3">SNU WT1</strain>
    </source>
</reference>
<proteinExistence type="predicted"/>
<dbReference type="RefSeq" id="WP_130264658.1">
    <property type="nucleotide sequence ID" value="NZ_CP035952.1"/>
</dbReference>
<evidence type="ECO:0000256" key="1">
    <source>
        <dbReference type="SAM" id="Phobius"/>
    </source>
</evidence>
<protein>
    <submittedName>
        <fullName evidence="2">Uncharacterized protein</fullName>
    </submittedName>
</protein>
<evidence type="ECO:0000313" key="2">
    <source>
        <dbReference type="EMBL" id="QBF26791.1"/>
    </source>
</evidence>
<dbReference type="EMBL" id="CP035952">
    <property type="protein sequence ID" value="QBF26791.1"/>
    <property type="molecule type" value="Genomic_DNA"/>
</dbReference>
<dbReference type="AlphaFoldDB" id="A0A411MJ24"/>
<keyword evidence="1" id="KW-1133">Transmembrane helix</keyword>
<feature type="transmembrane region" description="Helical" evidence="1">
    <location>
        <begin position="160"/>
        <end position="181"/>
    </location>
</feature>